<keyword evidence="4" id="KW-1185">Reference proteome</keyword>
<dbReference type="EMBL" id="HG793142">
    <property type="protein sequence ID" value="CRL23090.1"/>
    <property type="molecule type" value="Genomic_DNA"/>
</dbReference>
<protein>
    <submittedName>
        <fullName evidence="3">Str. FM013</fullName>
    </submittedName>
</protein>
<evidence type="ECO:0000256" key="1">
    <source>
        <dbReference type="SAM" id="MobiDB-lite"/>
    </source>
</evidence>
<evidence type="ECO:0000259" key="2">
    <source>
        <dbReference type="Pfam" id="PF24864"/>
    </source>
</evidence>
<dbReference type="STRING" id="1429867.A0A0G4P9W1"/>
<proteinExistence type="predicted"/>
<dbReference type="Pfam" id="PF24864">
    <property type="entry name" value="DUF7730"/>
    <property type="match status" value="1"/>
</dbReference>
<dbReference type="PANTHER" id="PTHR38790">
    <property type="entry name" value="2EXR DOMAIN-CONTAINING PROTEIN-RELATED"/>
    <property type="match status" value="1"/>
</dbReference>
<dbReference type="InterPro" id="IPR056632">
    <property type="entry name" value="DUF7730"/>
</dbReference>
<organism evidence="3 4">
    <name type="scientific">Penicillium camemberti (strain FM 013)</name>
    <dbReference type="NCBI Taxonomy" id="1429867"/>
    <lineage>
        <taxon>Eukaryota</taxon>
        <taxon>Fungi</taxon>
        <taxon>Dikarya</taxon>
        <taxon>Ascomycota</taxon>
        <taxon>Pezizomycotina</taxon>
        <taxon>Eurotiomycetes</taxon>
        <taxon>Eurotiomycetidae</taxon>
        <taxon>Eurotiales</taxon>
        <taxon>Aspergillaceae</taxon>
        <taxon>Penicillium</taxon>
    </lineage>
</organism>
<evidence type="ECO:0000313" key="4">
    <source>
        <dbReference type="Proteomes" id="UP000053732"/>
    </source>
</evidence>
<dbReference type="Proteomes" id="UP000053732">
    <property type="component" value="Unassembled WGS sequence"/>
</dbReference>
<gene>
    <name evidence="3" type="ORF">PCAMFM013_S009g000030</name>
</gene>
<reference evidence="3 4" key="1">
    <citation type="journal article" date="2014" name="Nat. Commun.">
        <title>Multiple recent horizontal transfers of a large genomic region in cheese making fungi.</title>
        <authorList>
            <person name="Cheeseman K."/>
            <person name="Ropars J."/>
            <person name="Renault P."/>
            <person name="Dupont J."/>
            <person name="Gouzy J."/>
            <person name="Branca A."/>
            <person name="Abraham A.L."/>
            <person name="Ceppi M."/>
            <person name="Conseiller E."/>
            <person name="Debuchy R."/>
            <person name="Malagnac F."/>
            <person name="Goarin A."/>
            <person name="Silar P."/>
            <person name="Lacoste S."/>
            <person name="Sallet E."/>
            <person name="Bensimon A."/>
            <person name="Giraud T."/>
            <person name="Brygoo Y."/>
        </authorList>
    </citation>
    <scope>NUCLEOTIDE SEQUENCE [LARGE SCALE GENOMIC DNA]</scope>
    <source>
        <strain evidence="4">FM 013</strain>
    </source>
</reference>
<feature type="region of interest" description="Disordered" evidence="1">
    <location>
        <begin position="1"/>
        <end position="51"/>
    </location>
</feature>
<dbReference type="AlphaFoldDB" id="A0A0G4P9W1"/>
<accession>A0A0G4P9W1</accession>
<name>A0A0G4P9W1_PENC3</name>
<sequence>MVPLALGEESDGKKFTLAKNPQIQNDDLKNLTPNPCPRPLTPPLSDNKHLKAQIPSTSHGWRLSLSNLSKRCEQQSTSEQTQSPLFDCLPTEVRLLIWEHYLCSHMLHIVRPNQHKCKRLQKEIVGISCSETHTFCPCSHHCWGLLARRPVVNCLTHMNHGSYYHGNSESKLDTRRVNFLPLLQTCRRVYLEAIDILFQKNTFLFNHTDTIADFSRTLLPPRMSLIRTLQLSCPDPGGPSWDTCCLVLATKMPGLKTLTIHLHPHVADHLDDWLISLHLIKKLTVFEVLLIKPWYLDPQWEKSIGLVDAPFQFSIVDAQRRRLFKTERKYSHFTIKN</sequence>
<feature type="domain" description="DUF7730" evidence="2">
    <location>
        <begin position="79"/>
        <end position="232"/>
    </location>
</feature>
<evidence type="ECO:0000313" key="3">
    <source>
        <dbReference type="EMBL" id="CRL23090.1"/>
    </source>
</evidence>